<reference evidence="1" key="1">
    <citation type="submission" date="2021-05" db="EMBL/GenBank/DDBJ databases">
        <authorList>
            <person name="Pan Q."/>
            <person name="Jouanno E."/>
            <person name="Zahm M."/>
            <person name="Klopp C."/>
            <person name="Cabau C."/>
            <person name="Louis A."/>
            <person name="Berthelot C."/>
            <person name="Parey E."/>
            <person name="Roest Crollius H."/>
            <person name="Montfort J."/>
            <person name="Robinson-Rechavi M."/>
            <person name="Bouchez O."/>
            <person name="Lampietro C."/>
            <person name="Lopez Roques C."/>
            <person name="Donnadieu C."/>
            <person name="Postlethwait J."/>
            <person name="Bobe J."/>
            <person name="Dillon D."/>
            <person name="Chandos A."/>
            <person name="von Hippel F."/>
            <person name="Guiguen Y."/>
        </authorList>
    </citation>
    <scope>NUCLEOTIDE SEQUENCE</scope>
    <source>
        <strain evidence="1">YG-Jan2019</strain>
    </source>
</reference>
<keyword evidence="2" id="KW-1185">Reference proteome</keyword>
<comment type="caution">
    <text evidence="1">The sequence shown here is derived from an EMBL/GenBank/DDBJ whole genome shotgun (WGS) entry which is preliminary data.</text>
</comment>
<organism evidence="1 2">
    <name type="scientific">Dallia pectoralis</name>
    <name type="common">Alaska blackfish</name>
    <dbReference type="NCBI Taxonomy" id="75939"/>
    <lineage>
        <taxon>Eukaryota</taxon>
        <taxon>Metazoa</taxon>
        <taxon>Chordata</taxon>
        <taxon>Craniata</taxon>
        <taxon>Vertebrata</taxon>
        <taxon>Euteleostomi</taxon>
        <taxon>Actinopterygii</taxon>
        <taxon>Neopterygii</taxon>
        <taxon>Teleostei</taxon>
        <taxon>Protacanthopterygii</taxon>
        <taxon>Esociformes</taxon>
        <taxon>Umbridae</taxon>
        <taxon>Dallia</taxon>
    </lineage>
</organism>
<accession>A0ACC2GSI6</accession>
<evidence type="ECO:0000313" key="1">
    <source>
        <dbReference type="EMBL" id="KAJ8006398.1"/>
    </source>
</evidence>
<evidence type="ECO:0000313" key="2">
    <source>
        <dbReference type="Proteomes" id="UP001157502"/>
    </source>
</evidence>
<dbReference type="EMBL" id="CM055737">
    <property type="protein sequence ID" value="KAJ8006398.1"/>
    <property type="molecule type" value="Genomic_DNA"/>
</dbReference>
<dbReference type="Proteomes" id="UP001157502">
    <property type="component" value="Chromosome 10"/>
</dbReference>
<name>A0ACC2GSI6_DALPE</name>
<sequence length="127" mass="14073">MDFVLLPAEITYFQIRTGSWTTKSFRTRGMNRGTPGIRGDGNSSSPRPLLLPTLRFPCHSLLWASSALTMVCPGAEERSRSRGSREHNRANRHGIIDEDPGSYNKSEAAYPPVVMTPRCILPAGFSH</sequence>
<proteinExistence type="predicted"/>
<gene>
    <name evidence="1" type="ORF">DPEC_G00134810</name>
</gene>
<protein>
    <submittedName>
        <fullName evidence="1">Uncharacterized protein</fullName>
    </submittedName>
</protein>